<dbReference type="PANTHER" id="PTHR34206:SF1">
    <property type="entry name" value="OS10G0390701 PROTEIN"/>
    <property type="match status" value="1"/>
</dbReference>
<gene>
    <name evidence="1" type="ORF">QN277_022221</name>
</gene>
<keyword evidence="2" id="KW-1185">Reference proteome</keyword>
<evidence type="ECO:0000313" key="2">
    <source>
        <dbReference type="Proteomes" id="UP001293593"/>
    </source>
</evidence>
<accession>A0AAE1JHA7</accession>
<proteinExistence type="predicted"/>
<protein>
    <submittedName>
        <fullName evidence="1">Uncharacterized protein</fullName>
    </submittedName>
</protein>
<comment type="caution">
    <text evidence="1">The sequence shown here is derived from an EMBL/GenBank/DDBJ whole genome shotgun (WGS) entry which is preliminary data.</text>
</comment>
<dbReference type="EMBL" id="JAWXYG010000006">
    <property type="protein sequence ID" value="KAK4269011.1"/>
    <property type="molecule type" value="Genomic_DNA"/>
</dbReference>
<reference evidence="1" key="1">
    <citation type="submission" date="2023-10" db="EMBL/GenBank/DDBJ databases">
        <title>Chromosome-level genome of the transformable northern wattle, Acacia crassicarpa.</title>
        <authorList>
            <person name="Massaro I."/>
            <person name="Sinha N.R."/>
            <person name="Poethig S."/>
            <person name="Leichty A.R."/>
        </authorList>
    </citation>
    <scope>NUCLEOTIDE SEQUENCE</scope>
    <source>
        <strain evidence="1">Acra3RX</strain>
        <tissue evidence="1">Leaf</tissue>
    </source>
</reference>
<evidence type="ECO:0000313" key="1">
    <source>
        <dbReference type="EMBL" id="KAK4269011.1"/>
    </source>
</evidence>
<organism evidence="1 2">
    <name type="scientific">Acacia crassicarpa</name>
    <name type="common">northern wattle</name>
    <dbReference type="NCBI Taxonomy" id="499986"/>
    <lineage>
        <taxon>Eukaryota</taxon>
        <taxon>Viridiplantae</taxon>
        <taxon>Streptophyta</taxon>
        <taxon>Embryophyta</taxon>
        <taxon>Tracheophyta</taxon>
        <taxon>Spermatophyta</taxon>
        <taxon>Magnoliopsida</taxon>
        <taxon>eudicotyledons</taxon>
        <taxon>Gunneridae</taxon>
        <taxon>Pentapetalae</taxon>
        <taxon>rosids</taxon>
        <taxon>fabids</taxon>
        <taxon>Fabales</taxon>
        <taxon>Fabaceae</taxon>
        <taxon>Caesalpinioideae</taxon>
        <taxon>mimosoid clade</taxon>
        <taxon>Acacieae</taxon>
        <taxon>Acacia</taxon>
    </lineage>
</organism>
<dbReference type="Proteomes" id="UP001293593">
    <property type="component" value="Unassembled WGS sequence"/>
</dbReference>
<dbReference type="PANTHER" id="PTHR34206">
    <property type="entry name" value="OS06G0193300 PROTEIN"/>
    <property type="match status" value="1"/>
</dbReference>
<dbReference type="AlphaFoldDB" id="A0AAE1JHA7"/>
<sequence length="156" mass="17958">MPLLLSSSSSASCCSCFMALKFASSQTLIQKSRLFRFQDSNQRFHVPLLLRKTLPSSLRISASINNKLYEVEDESAEGIVCYRDERSGEIICEGYDEGPRFPRRKPTPTYHPRDVEIMNLLLQQSLLQILKDEEIFNPSLQRLCLHQHFNFTATDI</sequence>
<name>A0AAE1JHA7_9FABA</name>